<dbReference type="Pfam" id="PF13335">
    <property type="entry name" value="Mg_chelatase_C"/>
    <property type="match status" value="1"/>
</dbReference>
<dbReference type="Gene3D" id="3.30.230.10">
    <property type="match status" value="1"/>
</dbReference>
<sequence>MAVCSNSAALDGIEALIIRIETKVTPGIGYFIVGLPDESVRESLIRVESAVDAAGLYMPRQKIIISMAPASIRKQGALFDLPIALSILAGSGQLNEKNLADLLSVGELSLNGKLRPVRGVLSMALQAFKDGFRRMIVPLENAAEAAMVDGLEVYGLPDLTTVIAFLLETEIFETAKNTLIHSTIPEVEDFNVDFADIKGQPGMKRAMEIAASGGHNILMIGPPGSGKTMIAKRLPTILPPLTLQEALEITRVYSISGKLESGNLASSRPFRAPHHTSSDIALVGGGTNAQPGEISLAHNGVLFLDELPEFERKVIEVLRQPLEERSITVSRASFNNTYPAGFLFIAAMNPCPCGFFHHPFRKCSCTGLMIRKYISKISGPLLDRIDLHVKVNPVNYADLGSIKQEVSSEVIRQKVISARNLQYDRLPSVVNAQMTTEQTKRFCTLGNTEQELLIQAMEKHRLSARSYDRILKVARTIADLDDSARITLTHLAEAIAFRCFDSEYFSF</sequence>
<dbReference type="InterPro" id="IPR000523">
    <property type="entry name" value="Mg_chelatse_chII-like_cat_dom"/>
</dbReference>
<dbReference type="InterPro" id="IPR045006">
    <property type="entry name" value="CHLI-like"/>
</dbReference>
<feature type="domain" description="AAA+ ATPase" evidence="4">
    <location>
        <begin position="213"/>
        <end position="395"/>
    </location>
</feature>
<evidence type="ECO:0000259" key="4">
    <source>
        <dbReference type="SMART" id="SM00382"/>
    </source>
</evidence>
<reference evidence="5 6" key="1">
    <citation type="submission" date="2019-07" db="EMBL/GenBank/DDBJ databases">
        <authorList>
            <person name="Huq M.A."/>
        </authorList>
    </citation>
    <scope>NUCLEOTIDE SEQUENCE [LARGE SCALE GENOMIC DNA]</scope>
    <source>
        <strain evidence="5 6">MAH-19</strain>
    </source>
</reference>
<dbReference type="Pfam" id="PF13541">
    <property type="entry name" value="ChlI"/>
    <property type="match status" value="1"/>
</dbReference>
<dbReference type="InterPro" id="IPR003593">
    <property type="entry name" value="AAA+_ATPase"/>
</dbReference>
<evidence type="ECO:0000313" key="5">
    <source>
        <dbReference type="EMBL" id="TSJ38908.1"/>
    </source>
</evidence>
<organism evidence="5 6">
    <name type="scientific">Mucilaginibacter corticis</name>
    <dbReference type="NCBI Taxonomy" id="2597670"/>
    <lineage>
        <taxon>Bacteria</taxon>
        <taxon>Pseudomonadati</taxon>
        <taxon>Bacteroidota</taxon>
        <taxon>Sphingobacteriia</taxon>
        <taxon>Sphingobacteriales</taxon>
        <taxon>Sphingobacteriaceae</taxon>
        <taxon>Mucilaginibacter</taxon>
    </lineage>
</organism>
<keyword evidence="2" id="KW-0547">Nucleotide-binding</keyword>
<evidence type="ECO:0000313" key="6">
    <source>
        <dbReference type="Proteomes" id="UP000318733"/>
    </source>
</evidence>
<proteinExistence type="inferred from homology"/>
<dbReference type="PANTHER" id="PTHR32039">
    <property type="entry name" value="MAGNESIUM-CHELATASE SUBUNIT CHLI"/>
    <property type="match status" value="1"/>
</dbReference>
<dbReference type="InterPro" id="IPR004482">
    <property type="entry name" value="Mg_chelat-rel"/>
</dbReference>
<dbReference type="AlphaFoldDB" id="A0A556MG59"/>
<comment type="similarity">
    <text evidence="1">Belongs to the Mg-chelatase subunits D/I family. ComM subfamily.</text>
</comment>
<protein>
    <submittedName>
        <fullName evidence="5">YifB family Mg chelatase-like AAA ATPase</fullName>
    </submittedName>
</protein>
<dbReference type="Gene3D" id="3.40.50.300">
    <property type="entry name" value="P-loop containing nucleotide triphosphate hydrolases"/>
    <property type="match status" value="1"/>
</dbReference>
<keyword evidence="3" id="KW-0067">ATP-binding</keyword>
<dbReference type="GO" id="GO:0005524">
    <property type="term" value="F:ATP binding"/>
    <property type="evidence" value="ECO:0007669"/>
    <property type="project" value="UniProtKB-KW"/>
</dbReference>
<accession>A0A556MG59</accession>
<dbReference type="NCBIfam" id="TIGR00368">
    <property type="entry name" value="YifB family Mg chelatase-like AAA ATPase"/>
    <property type="match status" value="1"/>
</dbReference>
<dbReference type="SUPFAM" id="SSF54211">
    <property type="entry name" value="Ribosomal protein S5 domain 2-like"/>
    <property type="match status" value="1"/>
</dbReference>
<dbReference type="RefSeq" id="WP_144250189.1">
    <property type="nucleotide sequence ID" value="NZ_VLPK01000004.1"/>
</dbReference>
<dbReference type="OrthoDB" id="9813147at2"/>
<dbReference type="EMBL" id="VLPK01000004">
    <property type="protein sequence ID" value="TSJ38908.1"/>
    <property type="molecule type" value="Genomic_DNA"/>
</dbReference>
<dbReference type="InterPro" id="IPR020568">
    <property type="entry name" value="Ribosomal_Su5_D2-typ_SF"/>
</dbReference>
<dbReference type="InterPro" id="IPR014721">
    <property type="entry name" value="Ribsml_uS5_D2-typ_fold_subgr"/>
</dbReference>
<evidence type="ECO:0000256" key="2">
    <source>
        <dbReference type="ARBA" id="ARBA00022741"/>
    </source>
</evidence>
<dbReference type="SUPFAM" id="SSF52540">
    <property type="entry name" value="P-loop containing nucleoside triphosphate hydrolases"/>
    <property type="match status" value="1"/>
</dbReference>
<dbReference type="PRINTS" id="PR01657">
    <property type="entry name" value="MCMFAMILY"/>
</dbReference>
<dbReference type="InterPro" id="IPR025158">
    <property type="entry name" value="Mg_chelat-rel_C"/>
</dbReference>
<evidence type="ECO:0000256" key="3">
    <source>
        <dbReference type="ARBA" id="ARBA00022840"/>
    </source>
</evidence>
<dbReference type="SMART" id="SM00382">
    <property type="entry name" value="AAA"/>
    <property type="match status" value="1"/>
</dbReference>
<evidence type="ECO:0000256" key="1">
    <source>
        <dbReference type="ARBA" id="ARBA00006354"/>
    </source>
</evidence>
<dbReference type="InterPro" id="IPR001208">
    <property type="entry name" value="MCM_dom"/>
</dbReference>
<gene>
    <name evidence="5" type="ORF">FO440_20635</name>
</gene>
<dbReference type="PANTHER" id="PTHR32039:SF7">
    <property type="entry name" value="COMPETENCE PROTEIN COMM"/>
    <property type="match status" value="1"/>
</dbReference>
<dbReference type="Proteomes" id="UP000318733">
    <property type="component" value="Unassembled WGS sequence"/>
</dbReference>
<dbReference type="InterPro" id="IPR027417">
    <property type="entry name" value="P-loop_NTPase"/>
</dbReference>
<comment type="caution">
    <text evidence="5">The sequence shown here is derived from an EMBL/GenBank/DDBJ whole genome shotgun (WGS) entry which is preliminary data.</text>
</comment>
<name>A0A556MG59_9SPHI</name>
<dbReference type="GO" id="GO:0003677">
    <property type="term" value="F:DNA binding"/>
    <property type="evidence" value="ECO:0007669"/>
    <property type="project" value="InterPro"/>
</dbReference>
<dbReference type="Pfam" id="PF01078">
    <property type="entry name" value="Mg_chelatase"/>
    <property type="match status" value="1"/>
</dbReference>
<keyword evidence="6" id="KW-1185">Reference proteome</keyword>